<dbReference type="PROSITE" id="PS50225">
    <property type="entry name" value="SOCS"/>
    <property type="match status" value="1"/>
</dbReference>
<dbReference type="InterPro" id="IPR001496">
    <property type="entry name" value="SOCS_box"/>
</dbReference>
<dbReference type="CDD" id="cd03722">
    <property type="entry name" value="SOCS_ASB3"/>
    <property type="match status" value="1"/>
</dbReference>
<evidence type="ECO:0000256" key="3">
    <source>
        <dbReference type="ARBA" id="ARBA00023043"/>
    </source>
</evidence>
<evidence type="ECO:0000313" key="4">
    <source>
        <dbReference type="EMBL" id="KAG2467169.1"/>
    </source>
</evidence>
<dbReference type="EMBL" id="JAATIS010000859">
    <property type="protein sequence ID" value="KAG2467169.1"/>
    <property type="molecule type" value="Genomic_DNA"/>
</dbReference>
<dbReference type="Proteomes" id="UP000886611">
    <property type="component" value="Unassembled WGS sequence"/>
</dbReference>
<evidence type="ECO:0000313" key="5">
    <source>
        <dbReference type="Proteomes" id="UP000886611"/>
    </source>
</evidence>
<dbReference type="SMART" id="SM00248">
    <property type="entry name" value="ANK"/>
    <property type="match status" value="11"/>
</dbReference>
<gene>
    <name evidence="4" type="primary">Asb3</name>
    <name evidence="4" type="ORF">GTO96_0010292</name>
</gene>
<dbReference type="SUPFAM" id="SSF158235">
    <property type="entry name" value="SOCS box-like"/>
    <property type="match status" value="1"/>
</dbReference>
<dbReference type="PANTHER" id="PTHR24198:SF184">
    <property type="entry name" value="ANKYRIN REPEAT AND SOCS BOX CONTAINING 3"/>
    <property type="match status" value="1"/>
</dbReference>
<dbReference type="InterPro" id="IPR036770">
    <property type="entry name" value="Ankyrin_rpt-contain_sf"/>
</dbReference>
<dbReference type="Gene3D" id="1.10.750.20">
    <property type="entry name" value="SOCS box"/>
    <property type="match status" value="1"/>
</dbReference>
<dbReference type="OrthoDB" id="194358at2759"/>
<proteinExistence type="predicted"/>
<dbReference type="SUPFAM" id="SSF48403">
    <property type="entry name" value="Ankyrin repeat"/>
    <property type="match status" value="1"/>
</dbReference>
<sequence length="503" mass="55979">MNFGEAYRDTCSVVGIAAREDNHKVLEKLIKQGRRINIADNRGWMPTHEAAYSDSHKSLRLLIKAGNSSSYLNSKTFEGQTALHLAASRGNVRSSEILLKAGAQVNETTNELETPLFLAVGSGNTDTVNLLIEHGANVDGSHSLCGWNSLHQAAFQGATDIMKTLLEKGANKEFQDDYGITPLFISAQYGKCECLTVLVAHGADVNCQAKDKATPLFIASQEGHVHCVEVLLSSGADPNLYCNEEEWQLPIHAAAQMGRTTILEKLIPITNRICDTGIGKVSPVYSAVLGDQEDCLKILLQEGYSPNAQECMMFGYTSPLSTAIARVSPNMAYILLESKAFVSGNDYSSCLRQGHMCLFHALLKQGCPLPSEKHLEEFIQLTLHEDSRYKEWLPHLLLAGFNPLHLLSDRWIQSVSYEVLNFILGFTDWKRLPTAVKNSLSYRAESSTWVQDKYYDSLPSLAHLCRLKIRVLLKSERLRTDKYIRQLPLPSCLHDFLLYSDAL</sequence>
<organism evidence="4 5">
    <name type="scientific">Polypterus senegalus</name>
    <name type="common">Senegal bichir</name>
    <dbReference type="NCBI Taxonomy" id="55291"/>
    <lineage>
        <taxon>Eukaryota</taxon>
        <taxon>Metazoa</taxon>
        <taxon>Chordata</taxon>
        <taxon>Craniata</taxon>
        <taxon>Vertebrata</taxon>
        <taxon>Euteleostomi</taxon>
        <taxon>Actinopterygii</taxon>
        <taxon>Polypteriformes</taxon>
        <taxon>Polypteridae</taxon>
        <taxon>Polypterus</taxon>
    </lineage>
</organism>
<dbReference type="RefSeq" id="XP_039594088.1">
    <property type="nucleotide sequence ID" value="XM_039738154.1"/>
</dbReference>
<evidence type="ECO:0000256" key="2">
    <source>
        <dbReference type="ARBA" id="ARBA00022737"/>
    </source>
</evidence>
<comment type="pathway">
    <text evidence="1">Protein modification; protein ubiquitination.</text>
</comment>
<dbReference type="AlphaFoldDB" id="A0A8X7XGY8"/>
<accession>A0A8X7XGY8</accession>
<dbReference type="Pfam" id="PF00023">
    <property type="entry name" value="Ank"/>
    <property type="match status" value="1"/>
</dbReference>
<feature type="non-terminal residue" evidence="4">
    <location>
        <position position="1"/>
    </location>
</feature>
<dbReference type="Pfam" id="PF12796">
    <property type="entry name" value="Ank_2"/>
    <property type="match status" value="2"/>
</dbReference>
<dbReference type="SMART" id="SM00969">
    <property type="entry name" value="SOCS_box"/>
    <property type="match status" value="1"/>
</dbReference>
<dbReference type="GeneID" id="120516470"/>
<dbReference type="PROSITE" id="PS50088">
    <property type="entry name" value="ANK_REPEAT"/>
    <property type="match status" value="5"/>
</dbReference>
<feature type="non-terminal residue" evidence="4">
    <location>
        <position position="503"/>
    </location>
</feature>
<reference evidence="4 5" key="1">
    <citation type="journal article" date="2021" name="Cell">
        <title>Tracing the genetic footprints of vertebrate landing in non-teleost ray-finned fishes.</title>
        <authorList>
            <person name="Bi X."/>
            <person name="Wang K."/>
            <person name="Yang L."/>
            <person name="Pan H."/>
            <person name="Jiang H."/>
            <person name="Wei Q."/>
            <person name="Fang M."/>
            <person name="Yu H."/>
            <person name="Zhu C."/>
            <person name="Cai Y."/>
            <person name="He Y."/>
            <person name="Gan X."/>
            <person name="Zeng H."/>
            <person name="Yu D."/>
            <person name="Zhu Y."/>
            <person name="Jiang H."/>
            <person name="Qiu Q."/>
            <person name="Yang H."/>
            <person name="Zhang Y.E."/>
            <person name="Wang W."/>
            <person name="Zhu M."/>
            <person name="He S."/>
            <person name="Zhang G."/>
        </authorList>
    </citation>
    <scope>NUCLEOTIDE SEQUENCE [LARGE SCALE GENOMIC DNA]</scope>
    <source>
        <strain evidence="4">Bchr_013</strain>
    </source>
</reference>
<dbReference type="InterPro" id="IPR036036">
    <property type="entry name" value="SOCS_box-like_dom_sf"/>
</dbReference>
<comment type="caution">
    <text evidence="4">The sequence shown here is derived from an EMBL/GenBank/DDBJ whole genome shotgun (WGS) entry which is preliminary data.</text>
</comment>
<dbReference type="InterPro" id="IPR002110">
    <property type="entry name" value="Ankyrin_rpt"/>
</dbReference>
<dbReference type="PRINTS" id="PR01415">
    <property type="entry name" value="ANKYRIN"/>
</dbReference>
<keyword evidence="5" id="KW-1185">Reference proteome</keyword>
<keyword evidence="3" id="KW-0040">ANK repeat</keyword>
<evidence type="ECO:0000256" key="1">
    <source>
        <dbReference type="ARBA" id="ARBA00004906"/>
    </source>
</evidence>
<dbReference type="RefSeq" id="XP_039594087.1">
    <property type="nucleotide sequence ID" value="XM_039738153.1"/>
</dbReference>
<dbReference type="GO" id="GO:0005737">
    <property type="term" value="C:cytoplasm"/>
    <property type="evidence" value="ECO:0007669"/>
    <property type="project" value="TreeGrafter"/>
</dbReference>
<dbReference type="PROSITE" id="PS50297">
    <property type="entry name" value="ANK_REP_REGION"/>
    <property type="match status" value="5"/>
</dbReference>
<dbReference type="Pfam" id="PF07525">
    <property type="entry name" value="SOCS_box"/>
    <property type="match status" value="1"/>
</dbReference>
<dbReference type="PANTHER" id="PTHR24198">
    <property type="entry name" value="ANKYRIN REPEAT AND PROTEIN KINASE DOMAIN-CONTAINING PROTEIN"/>
    <property type="match status" value="1"/>
</dbReference>
<dbReference type="FunFam" id="1.10.750.20:FF:000001">
    <property type="entry name" value="Ankyrin repeat and SOCS box containing 1"/>
    <property type="match status" value="1"/>
</dbReference>
<keyword evidence="2" id="KW-0677">Repeat</keyword>
<protein>
    <submittedName>
        <fullName evidence="4">ASB3 protein</fullName>
    </submittedName>
</protein>
<name>A0A8X7XGY8_POLSE</name>
<dbReference type="InterPro" id="IPR037329">
    <property type="entry name" value="ASB3_SOCS"/>
</dbReference>
<dbReference type="GO" id="GO:0035556">
    <property type="term" value="P:intracellular signal transduction"/>
    <property type="evidence" value="ECO:0007669"/>
    <property type="project" value="InterPro"/>
</dbReference>
<dbReference type="Gene3D" id="1.25.40.20">
    <property type="entry name" value="Ankyrin repeat-containing domain"/>
    <property type="match status" value="2"/>
</dbReference>